<evidence type="ECO:0000259" key="2">
    <source>
        <dbReference type="Pfam" id="PF13439"/>
    </source>
</evidence>
<dbReference type="PANTHER" id="PTHR45947:SF13">
    <property type="entry name" value="TRANSFERASE"/>
    <property type="match status" value="1"/>
</dbReference>
<reference evidence="3 4" key="1">
    <citation type="journal article" date="2012" name="Extremophiles">
        <title>Thermotomaculum hydrothermale gen. nov., sp. nov., a novel heterotrophic thermophile within the phylum Acidobacteria from a deep-sea hydrothermal vent chimney in the Southern Okinawa Trough.</title>
        <authorList>
            <person name="Izumi H."/>
            <person name="Nunoura T."/>
            <person name="Miyazaki M."/>
            <person name="Mino S."/>
            <person name="Toki T."/>
            <person name="Takai K."/>
            <person name="Sako Y."/>
            <person name="Sawabe T."/>
            <person name="Nakagawa S."/>
        </authorList>
    </citation>
    <scope>NUCLEOTIDE SEQUENCE [LARGE SCALE GENOMIC DNA]</scope>
    <source>
        <strain evidence="3 4">AC55</strain>
    </source>
</reference>
<accession>A0A7R6PS82</accession>
<evidence type="ECO:0000259" key="1">
    <source>
        <dbReference type="Pfam" id="PF00534"/>
    </source>
</evidence>
<evidence type="ECO:0000313" key="4">
    <source>
        <dbReference type="Proteomes" id="UP000595564"/>
    </source>
</evidence>
<dbReference type="EMBL" id="AP017470">
    <property type="protein sequence ID" value="BBB33401.1"/>
    <property type="molecule type" value="Genomic_DNA"/>
</dbReference>
<feature type="domain" description="Glycosyltransferase subfamily 4-like N-terminal" evidence="2">
    <location>
        <begin position="18"/>
        <end position="227"/>
    </location>
</feature>
<dbReference type="Pfam" id="PF13439">
    <property type="entry name" value="Glyco_transf_4"/>
    <property type="match status" value="1"/>
</dbReference>
<evidence type="ECO:0000313" key="3">
    <source>
        <dbReference type="EMBL" id="BBB33401.1"/>
    </source>
</evidence>
<dbReference type="Proteomes" id="UP000595564">
    <property type="component" value="Chromosome"/>
</dbReference>
<dbReference type="Pfam" id="PF00534">
    <property type="entry name" value="Glycos_transf_1"/>
    <property type="match status" value="1"/>
</dbReference>
<dbReference type="Gene3D" id="3.40.50.2000">
    <property type="entry name" value="Glycogen Phosphorylase B"/>
    <property type="match status" value="2"/>
</dbReference>
<dbReference type="SUPFAM" id="SSF53756">
    <property type="entry name" value="UDP-Glycosyltransferase/glycogen phosphorylase"/>
    <property type="match status" value="1"/>
</dbReference>
<sequence>MVKKIKVLQINNYHYLKGGSETVYLKTGELLQRKGHDVIFFSVRDKEILDTKHSSYFINPVDFKNLPFFKKVLMVKRFFYSKDAANSLEKLILDTKPDIAHLHIFYGRLSLSILPVLKKHKIPVVMTVHEYRMLCPMYLMLDRKGKICEKCAKGNYFHCVFKRCNRGKLLDSMGVSFECFFRDLFFPYEKHIDKFIMVSKFIMKKHIKYKPELEEKSVQIYNFINFDKLTPYHSHENYYLYFGRLSKEKGIFTLLKAWKNFPELKLKIAGSGNEEANLKRMIKENNLKKIKLIGLKKDKELEEIGRKAKFVIVPSEWYENNPMSVIESLALGTPIIGANIGGIPELISDGLTGFLFESKNTSSLIRAIEKAEILDEHKYKEFSKSAHSFAKENFNSEIYYNKLLEVYNNVNSAKS</sequence>
<feature type="domain" description="Glycosyl transferase family 1" evidence="1">
    <location>
        <begin position="235"/>
        <end position="386"/>
    </location>
</feature>
<protein>
    <submittedName>
        <fullName evidence="3">Group 1 glycosyl transferase</fullName>
    </submittedName>
</protein>
<dbReference type="KEGG" id="thyd:TTHT_1950"/>
<keyword evidence="3" id="KW-0808">Transferase</keyword>
<dbReference type="CDD" id="cd03801">
    <property type="entry name" value="GT4_PimA-like"/>
    <property type="match status" value="1"/>
</dbReference>
<dbReference type="RefSeq" id="WP_201327708.1">
    <property type="nucleotide sequence ID" value="NZ_AP017470.1"/>
</dbReference>
<dbReference type="PANTHER" id="PTHR45947">
    <property type="entry name" value="SULFOQUINOVOSYL TRANSFERASE SQD2"/>
    <property type="match status" value="1"/>
</dbReference>
<dbReference type="InterPro" id="IPR001296">
    <property type="entry name" value="Glyco_trans_1"/>
</dbReference>
<gene>
    <name evidence="3" type="ORF">TTHT_1950</name>
</gene>
<dbReference type="AlphaFoldDB" id="A0A7R6PS82"/>
<organism evidence="3 4">
    <name type="scientific">Thermotomaculum hydrothermale</name>
    <dbReference type="NCBI Taxonomy" id="981385"/>
    <lineage>
        <taxon>Bacteria</taxon>
        <taxon>Pseudomonadati</taxon>
        <taxon>Acidobacteriota</taxon>
        <taxon>Holophagae</taxon>
        <taxon>Thermotomaculales</taxon>
        <taxon>Thermotomaculaceae</taxon>
        <taxon>Thermotomaculum</taxon>
    </lineage>
</organism>
<keyword evidence="4" id="KW-1185">Reference proteome</keyword>
<dbReference type="InterPro" id="IPR050194">
    <property type="entry name" value="Glycosyltransferase_grp1"/>
</dbReference>
<proteinExistence type="predicted"/>
<dbReference type="InterPro" id="IPR028098">
    <property type="entry name" value="Glyco_trans_4-like_N"/>
</dbReference>
<dbReference type="GO" id="GO:0016757">
    <property type="term" value="F:glycosyltransferase activity"/>
    <property type="evidence" value="ECO:0007669"/>
    <property type="project" value="InterPro"/>
</dbReference>
<name>A0A7R6PS82_9BACT</name>